<dbReference type="EMBL" id="JAVHJM010000014">
    <property type="protein sequence ID" value="KAK6498010.1"/>
    <property type="molecule type" value="Genomic_DNA"/>
</dbReference>
<sequence>MAELAGLVLGSVALAPLIKNVRHIYDSIKDAPQTLKHYQTSMSRLLDTLGMINSTLKNQDFFPENSRPGLAFEGYLTDIKNSCTELEDLLDKIKPEGKKIEVQKRVLWSFLGRDEKAKELMGIIEGTTTFLHLYCALPLSRKRLIIPQISVFAGNNQPYI</sequence>
<keyword evidence="2" id="KW-1185">Reference proteome</keyword>
<comment type="caution">
    <text evidence="1">The sequence shown here is derived from an EMBL/GenBank/DDBJ whole genome shotgun (WGS) entry which is preliminary data.</text>
</comment>
<dbReference type="AlphaFoldDB" id="A0AAN8RI88"/>
<dbReference type="Proteomes" id="UP001307849">
    <property type="component" value="Unassembled WGS sequence"/>
</dbReference>
<accession>A0AAN8RI88</accession>
<protein>
    <recommendedName>
        <fullName evidence="3">NACHT-NTPase and P-loop NTPases N-terminal domain-containing protein</fullName>
    </recommendedName>
</protein>
<organism evidence="1 2">
    <name type="scientific">Arthrobotrys conoides</name>
    <dbReference type="NCBI Taxonomy" id="74498"/>
    <lineage>
        <taxon>Eukaryota</taxon>
        <taxon>Fungi</taxon>
        <taxon>Dikarya</taxon>
        <taxon>Ascomycota</taxon>
        <taxon>Pezizomycotina</taxon>
        <taxon>Orbiliomycetes</taxon>
        <taxon>Orbiliales</taxon>
        <taxon>Orbiliaceae</taxon>
        <taxon>Arthrobotrys</taxon>
    </lineage>
</organism>
<reference evidence="1 2" key="1">
    <citation type="submission" date="2019-10" db="EMBL/GenBank/DDBJ databases">
        <authorList>
            <person name="Palmer J.M."/>
        </authorList>
    </citation>
    <scope>NUCLEOTIDE SEQUENCE [LARGE SCALE GENOMIC DNA]</scope>
    <source>
        <strain evidence="1 2">TWF506</strain>
    </source>
</reference>
<proteinExistence type="predicted"/>
<name>A0AAN8RI88_9PEZI</name>
<evidence type="ECO:0008006" key="3">
    <source>
        <dbReference type="Google" id="ProtNLM"/>
    </source>
</evidence>
<gene>
    <name evidence="1" type="ORF">TWF506_004254</name>
</gene>
<evidence type="ECO:0000313" key="1">
    <source>
        <dbReference type="EMBL" id="KAK6498010.1"/>
    </source>
</evidence>
<evidence type="ECO:0000313" key="2">
    <source>
        <dbReference type="Proteomes" id="UP001307849"/>
    </source>
</evidence>